<dbReference type="Pfam" id="PF11793">
    <property type="entry name" value="FANCL_C"/>
    <property type="match status" value="1"/>
</dbReference>
<accession>A0A177EZ27</accession>
<proteinExistence type="predicted"/>
<dbReference type="SUPFAM" id="SSF57850">
    <property type="entry name" value="RING/U-box"/>
    <property type="match status" value="1"/>
</dbReference>
<organism evidence="4 5">
    <name type="scientific">Fonsecaea monophora</name>
    <dbReference type="NCBI Taxonomy" id="254056"/>
    <lineage>
        <taxon>Eukaryota</taxon>
        <taxon>Fungi</taxon>
        <taxon>Dikarya</taxon>
        <taxon>Ascomycota</taxon>
        <taxon>Pezizomycotina</taxon>
        <taxon>Eurotiomycetes</taxon>
        <taxon>Chaetothyriomycetidae</taxon>
        <taxon>Chaetothyriales</taxon>
        <taxon>Herpotrichiellaceae</taxon>
        <taxon>Fonsecaea</taxon>
    </lineage>
</organism>
<evidence type="ECO:0000313" key="4">
    <source>
        <dbReference type="EMBL" id="OAG37228.1"/>
    </source>
</evidence>
<dbReference type="CDD" id="cd16448">
    <property type="entry name" value="RING-H2"/>
    <property type="match status" value="1"/>
</dbReference>
<reference evidence="4 5" key="1">
    <citation type="submission" date="2016-03" db="EMBL/GenBank/DDBJ databases">
        <title>Draft genome sequence of the Fonsecaea monophora CBS 269.37.</title>
        <authorList>
            <person name="Bombassaro A."/>
            <person name="Vinicius W.A."/>
            <person name="De Hoog S."/>
            <person name="Sun J."/>
            <person name="Souza E.M."/>
            <person name="Raittz R.T."/>
            <person name="Costa F."/>
            <person name="Leao A.C."/>
            <person name="Tadra-Sfeir M.Z."/>
            <person name="Baura V."/>
            <person name="Balsanelli E."/>
            <person name="Pedrosa F.O."/>
            <person name="Moreno L.F."/>
            <person name="Steffens M.B."/>
            <person name="Xi L."/>
            <person name="Bocca A.L."/>
            <person name="Felipe M.S."/>
            <person name="Teixeira M."/>
            <person name="Telles Filho F.Q."/>
            <person name="Azevedo C.M."/>
            <person name="Gomes R."/>
            <person name="Vicente V.A."/>
        </authorList>
    </citation>
    <scope>NUCLEOTIDE SEQUENCE [LARGE SCALE GENOMIC DNA]</scope>
    <source>
        <strain evidence="4 5">CBS 269.37</strain>
    </source>
</reference>
<keyword evidence="1" id="KW-0479">Metal-binding</keyword>
<evidence type="ECO:0000313" key="5">
    <source>
        <dbReference type="Proteomes" id="UP000077002"/>
    </source>
</evidence>
<dbReference type="EMBL" id="LVKK01000075">
    <property type="protein sequence ID" value="OAG37228.1"/>
    <property type="molecule type" value="Genomic_DNA"/>
</dbReference>
<sequence length="396" mass="45612">MRQRPQNPPTPTNSFLRPIFDQRHRVKRRGLCSEPVRRRPGGAGHMVPRWENAGQRPPPKPRQHFHWSTSPPPTWSPTYWEALPALWILVKDMYAVTVALLEFNDALRRLLNLHGERWNRLDGDKLARTLAISLNIWSSLAPKRLLGFATPEKFFKNATINKYPEVVRKLARAEAQVVLTMARLATVEECVWSGDALLLIALDISGPLVSEARRQRSHPDFPWFTELEAQHRGFLAFRARARRRLFDTIKKLTTPRLRVLDYRRDFFYSDLEAKFLEARETVSSWTPGLSKVAEHLSARLLAQPTVDREGEICPICHESLSKDPNAEDGQEGMRQLPICTERCCNQPYHVCCLLEWLEQDHYVPFVFGSCPTCRAHLSYDFAVGLMERSIVELGTL</sequence>
<protein>
    <recommendedName>
        <fullName evidence="3">RING-type domain-containing protein</fullName>
    </recommendedName>
</protein>
<dbReference type="Gene3D" id="3.30.40.10">
    <property type="entry name" value="Zinc/RING finger domain, C3HC4 (zinc finger)"/>
    <property type="match status" value="1"/>
</dbReference>
<evidence type="ECO:0000259" key="3">
    <source>
        <dbReference type="PROSITE" id="PS50089"/>
    </source>
</evidence>
<dbReference type="InterPro" id="IPR026850">
    <property type="entry name" value="FANCL_C"/>
</dbReference>
<comment type="caution">
    <text evidence="4">The sequence shown here is derived from an EMBL/GenBank/DDBJ whole genome shotgun (WGS) entry which is preliminary data.</text>
</comment>
<gene>
    <name evidence="4" type="ORF">AYO21_08527</name>
</gene>
<dbReference type="OrthoDB" id="4142959at2759"/>
<dbReference type="GO" id="GO:0008270">
    <property type="term" value="F:zinc ion binding"/>
    <property type="evidence" value="ECO:0007669"/>
    <property type="project" value="UniProtKB-KW"/>
</dbReference>
<evidence type="ECO:0000256" key="2">
    <source>
        <dbReference type="SAM" id="MobiDB-lite"/>
    </source>
</evidence>
<name>A0A177EZ27_9EURO</name>
<keyword evidence="1" id="KW-0863">Zinc-finger</keyword>
<dbReference type="Proteomes" id="UP000077002">
    <property type="component" value="Unassembled WGS sequence"/>
</dbReference>
<dbReference type="RefSeq" id="XP_022509180.1">
    <property type="nucleotide sequence ID" value="XM_022658470.1"/>
</dbReference>
<dbReference type="InterPro" id="IPR013083">
    <property type="entry name" value="Znf_RING/FYVE/PHD"/>
</dbReference>
<dbReference type="GeneID" id="34603670"/>
<keyword evidence="5" id="KW-1185">Reference proteome</keyword>
<dbReference type="AlphaFoldDB" id="A0A177EZ27"/>
<feature type="domain" description="RING-type" evidence="3">
    <location>
        <begin position="313"/>
        <end position="374"/>
    </location>
</feature>
<keyword evidence="1" id="KW-0862">Zinc</keyword>
<feature type="region of interest" description="Disordered" evidence="2">
    <location>
        <begin position="34"/>
        <end position="68"/>
    </location>
</feature>
<evidence type="ECO:0000256" key="1">
    <source>
        <dbReference type="PROSITE-ProRule" id="PRU00175"/>
    </source>
</evidence>
<dbReference type="InterPro" id="IPR001841">
    <property type="entry name" value="Znf_RING"/>
</dbReference>
<dbReference type="SMART" id="SM01197">
    <property type="entry name" value="FANCL_C"/>
    <property type="match status" value="1"/>
</dbReference>
<dbReference type="PROSITE" id="PS50089">
    <property type="entry name" value="ZF_RING_2"/>
    <property type="match status" value="1"/>
</dbReference>